<reference evidence="2 3" key="1">
    <citation type="journal article" date="2016" name="Nat. Commun.">
        <title>Thousands of microbial genomes shed light on interconnected biogeochemical processes in an aquifer system.</title>
        <authorList>
            <person name="Anantharaman K."/>
            <person name="Brown C.T."/>
            <person name="Hug L.A."/>
            <person name="Sharon I."/>
            <person name="Castelle C.J."/>
            <person name="Probst A.J."/>
            <person name="Thomas B.C."/>
            <person name="Singh A."/>
            <person name="Wilkins M.J."/>
            <person name="Karaoz U."/>
            <person name="Brodie E.L."/>
            <person name="Williams K.H."/>
            <person name="Hubbard S.S."/>
            <person name="Banfield J.F."/>
        </authorList>
    </citation>
    <scope>NUCLEOTIDE SEQUENCE [LARGE SCALE GENOMIC DNA]</scope>
</reference>
<evidence type="ECO:0008006" key="4">
    <source>
        <dbReference type="Google" id="ProtNLM"/>
    </source>
</evidence>
<accession>A0A1F7TKP3</accession>
<protein>
    <recommendedName>
        <fullName evidence="4">Glycosyltransferase RgtA/B/C/D-like domain-containing protein</fullName>
    </recommendedName>
</protein>
<keyword evidence="1" id="KW-0812">Transmembrane</keyword>
<dbReference type="Proteomes" id="UP000177885">
    <property type="component" value="Unassembled WGS sequence"/>
</dbReference>
<evidence type="ECO:0000313" key="2">
    <source>
        <dbReference type="EMBL" id="OGL66583.1"/>
    </source>
</evidence>
<feature type="transmembrane region" description="Helical" evidence="1">
    <location>
        <begin position="405"/>
        <end position="425"/>
    </location>
</feature>
<feature type="transmembrane region" description="Helical" evidence="1">
    <location>
        <begin position="228"/>
        <end position="261"/>
    </location>
</feature>
<gene>
    <name evidence="2" type="ORF">A2856_02780</name>
</gene>
<dbReference type="EMBL" id="MGDT01000007">
    <property type="protein sequence ID" value="OGL66583.1"/>
    <property type="molecule type" value="Genomic_DNA"/>
</dbReference>
<feature type="transmembrane region" description="Helical" evidence="1">
    <location>
        <begin position="374"/>
        <end position="393"/>
    </location>
</feature>
<feature type="transmembrane region" description="Helical" evidence="1">
    <location>
        <begin position="186"/>
        <end position="216"/>
    </location>
</feature>
<feature type="transmembrane region" description="Helical" evidence="1">
    <location>
        <begin position="312"/>
        <end position="333"/>
    </location>
</feature>
<feature type="transmembrane region" description="Helical" evidence="1">
    <location>
        <begin position="12"/>
        <end position="33"/>
    </location>
</feature>
<name>A0A1F7TKP3_9BACT</name>
<dbReference type="STRING" id="1802385.A2856_02780"/>
<feature type="transmembrane region" description="Helical" evidence="1">
    <location>
        <begin position="101"/>
        <end position="124"/>
    </location>
</feature>
<feature type="transmembrane region" description="Helical" evidence="1">
    <location>
        <begin position="75"/>
        <end position="95"/>
    </location>
</feature>
<keyword evidence="1" id="KW-0472">Membrane</keyword>
<keyword evidence="1" id="KW-1133">Transmembrane helix</keyword>
<sequence length="636" mass="68383">MGRACATRDGVTSLFAFVVFGCAATALYLAGGFGPLDPFFALAIAAVSTWAYAKISGPWPALAKPKDDLVRSERLAYRAAACVSLAGITVAFALARTDVGLASPWLAIPGIVFLGVGVAAFSILQLRADRWAHALTAWAVTALVGVSAVVYAVGFGFDPFLHRAAETAIAKDGVIEPLRLLYAGQYATVVAIARLTFIPVKLVDVFLVPALVAVLFPFALRRAAGTPVAALAALAIPFSSLTFTVPYNLAVWAFALVVALAGIHTRGAALLRMILAAFAFLCHPLIGLPALAYAVTLAALGRFGSGSGRWASATLAFLAFVTAVPFALARYVAQSGGVIHFWDMFMRTDLFKGLFLDPFVHDFHPIPWHWEALYAFRTYAVPVIAVGALIMAVRRVRKGRDDAALAFIVFMLGTFVSLWFTSTVFEFVDIINYEQLEFALRALNAMYLAAAVAGATWIFSSPIAHNRRFLTASALAVMVPLSWYFSYPQLNAKSVFPAQSVSRADVEAVREIERRNVGTPYLVLSNQMMSAAAVETLGFAHEIEGPTGTQLWYAIPTGGELYRSFEVIAYDGASPRDTLARAAALYGVPRAYLAIPRYWFGSNAIAGQASAEGLSAISVNDGEIIIFEYEHPNESR</sequence>
<feature type="transmembrane region" description="Helical" evidence="1">
    <location>
        <begin position="131"/>
        <end position="153"/>
    </location>
</feature>
<feature type="transmembrane region" description="Helical" evidence="1">
    <location>
        <begin position="39"/>
        <end position="55"/>
    </location>
</feature>
<feature type="transmembrane region" description="Helical" evidence="1">
    <location>
        <begin position="445"/>
        <end position="464"/>
    </location>
</feature>
<dbReference type="AlphaFoldDB" id="A0A1F7TKP3"/>
<organism evidence="2 3">
    <name type="scientific">Candidatus Uhrbacteria bacterium RIFCSPHIGHO2_01_FULL_63_20</name>
    <dbReference type="NCBI Taxonomy" id="1802385"/>
    <lineage>
        <taxon>Bacteria</taxon>
        <taxon>Candidatus Uhriibacteriota</taxon>
    </lineage>
</organism>
<evidence type="ECO:0000256" key="1">
    <source>
        <dbReference type="SAM" id="Phobius"/>
    </source>
</evidence>
<feature type="transmembrane region" description="Helical" evidence="1">
    <location>
        <begin position="273"/>
        <end position="300"/>
    </location>
</feature>
<evidence type="ECO:0000313" key="3">
    <source>
        <dbReference type="Proteomes" id="UP000177885"/>
    </source>
</evidence>
<proteinExistence type="predicted"/>
<comment type="caution">
    <text evidence="2">The sequence shown here is derived from an EMBL/GenBank/DDBJ whole genome shotgun (WGS) entry which is preliminary data.</text>
</comment>
<dbReference type="PROSITE" id="PS51257">
    <property type="entry name" value="PROKAR_LIPOPROTEIN"/>
    <property type="match status" value="1"/>
</dbReference>